<comment type="subcellular location">
    <subcellularLocation>
        <location evidence="1">Periplasm</location>
    </subcellularLocation>
</comment>
<dbReference type="KEGG" id="dsc:ABOD76_21345"/>
<accession>A0AAU7UGG3</accession>
<evidence type="ECO:0000256" key="2">
    <source>
        <dbReference type="ARBA" id="ARBA00022448"/>
    </source>
</evidence>
<proteinExistence type="predicted"/>
<protein>
    <submittedName>
        <fullName evidence="14">Multicopper oxidase domain-containing protein</fullName>
    </submittedName>
</protein>
<keyword evidence="7 8" id="KW-0186">Copper</keyword>
<evidence type="ECO:0000256" key="5">
    <source>
        <dbReference type="ARBA" id="ARBA00022982"/>
    </source>
</evidence>
<dbReference type="PRINTS" id="PR00155">
    <property type="entry name" value="AMICYANIN"/>
</dbReference>
<keyword evidence="10" id="KW-0732">Signal</keyword>
<evidence type="ECO:0000256" key="3">
    <source>
        <dbReference type="ARBA" id="ARBA00022723"/>
    </source>
</evidence>
<feature type="domain" description="Plastocyanin-like" evidence="13">
    <location>
        <begin position="109"/>
        <end position="206"/>
    </location>
</feature>
<dbReference type="GO" id="GO:0042597">
    <property type="term" value="C:periplasmic space"/>
    <property type="evidence" value="ECO:0007669"/>
    <property type="project" value="UniProtKB-SubCell"/>
</dbReference>
<dbReference type="RefSeq" id="WP_350245393.1">
    <property type="nucleotide sequence ID" value="NZ_CP158300.1"/>
</dbReference>
<evidence type="ECO:0000259" key="12">
    <source>
        <dbReference type="Pfam" id="PF07731"/>
    </source>
</evidence>
<dbReference type="CDD" id="cd04202">
    <property type="entry name" value="CuRO_D2_2dMcoN_like"/>
    <property type="match status" value="1"/>
</dbReference>
<evidence type="ECO:0000256" key="10">
    <source>
        <dbReference type="SAM" id="SignalP"/>
    </source>
</evidence>
<evidence type="ECO:0000256" key="7">
    <source>
        <dbReference type="ARBA" id="ARBA00023008"/>
    </source>
</evidence>
<dbReference type="EMBL" id="CP158300">
    <property type="protein sequence ID" value="XBV87243.1"/>
    <property type="molecule type" value="Genomic_DNA"/>
</dbReference>
<dbReference type="GO" id="GO:0009055">
    <property type="term" value="F:electron transfer activity"/>
    <property type="evidence" value="ECO:0007669"/>
    <property type="project" value="InterPro"/>
</dbReference>
<name>A0AAU7UGG3_9DEIO</name>
<dbReference type="InterPro" id="IPR011707">
    <property type="entry name" value="Cu-oxidase-like_N"/>
</dbReference>
<dbReference type="PANTHER" id="PTHR11709:SF394">
    <property type="entry name" value="FI03373P-RELATED"/>
    <property type="match status" value="1"/>
</dbReference>
<dbReference type="Pfam" id="PF07731">
    <property type="entry name" value="Cu-oxidase_2"/>
    <property type="match status" value="1"/>
</dbReference>
<evidence type="ECO:0000256" key="8">
    <source>
        <dbReference type="PIRSR" id="PIRSR602386-1"/>
    </source>
</evidence>
<sequence length="464" mass="49986">MRLKRPRFWSRPVLRPAAWLLGALLLMGSQPQAQTSPPAHDHADSSSGVSAAPARDALIRDFVAAPSGTVPLKAATGEVREFTLEVHEIVSEIAPGVRVQQWAFGFPGQNASVPGPELRVRVGDLVKITLHNTTSRAHTLHLHGITSLAQDMDGVPHTSHAVLPGQSFTYSFVATEAGTHMYHCHVETNLHLDMGMYGALIVEPREKPAWVQDHVLMLDEWDSHQDPDQLPHKPVPDYYLVNGRAYPLIPDLKIGQGEVHLIRLLNIGQEVHSMHLHGMTFLVVAKDGQDLPLPYRADTVLLGPGERYDLLVKGRDGTFPLHDHIPPHGTNDGVDPGGIHLMVVGGPPLAADGTAGPAATGHGHEAGATTTAATDAPLQRGTVEVHVNGFVFAPPVLRVARGTKVVWINDDMVAHTVTVDGPKKASSAPLRKGGRFAVTFEEAGTYTVTCVQHPFMTATVIVEP</sequence>
<organism evidence="14">
    <name type="scientific">Deinococcus sonorensis KR-87</name>
    <dbReference type="NCBI Taxonomy" id="694439"/>
    <lineage>
        <taxon>Bacteria</taxon>
        <taxon>Thermotogati</taxon>
        <taxon>Deinococcota</taxon>
        <taxon>Deinococci</taxon>
        <taxon>Deinococcales</taxon>
        <taxon>Deinococcaceae</taxon>
        <taxon>Deinococcus</taxon>
    </lineage>
</organism>
<evidence type="ECO:0000256" key="4">
    <source>
        <dbReference type="ARBA" id="ARBA00022764"/>
    </source>
</evidence>
<comment type="cofactor">
    <cofactor evidence="8">
        <name>Cu cation</name>
        <dbReference type="ChEBI" id="CHEBI:23378"/>
    </cofactor>
    <text evidence="8">Binds 1 copper ion per subunit.</text>
</comment>
<evidence type="ECO:0000256" key="1">
    <source>
        <dbReference type="ARBA" id="ARBA00004418"/>
    </source>
</evidence>
<reference evidence="14" key="1">
    <citation type="submission" date="2024-06" db="EMBL/GenBank/DDBJ databases">
        <title>Draft Genome Sequence of Deinococcus sonorensis Type Strain KR-87, a Biofilm Producing Representative of the Genus Deinococcus.</title>
        <authorList>
            <person name="Boren L.S."/>
            <person name="Grosso R.A."/>
            <person name="Hugenberg-Cox A.N."/>
            <person name="Hill J.T.E."/>
            <person name="Albert C.M."/>
            <person name="Tuohy J.M."/>
        </authorList>
    </citation>
    <scope>NUCLEOTIDE SEQUENCE</scope>
    <source>
        <strain evidence="14">KR-87</strain>
        <plasmid evidence="14">pDson02</plasmid>
    </source>
</reference>
<evidence type="ECO:0000313" key="14">
    <source>
        <dbReference type="EMBL" id="XBV87243.1"/>
    </source>
</evidence>
<evidence type="ECO:0000256" key="6">
    <source>
        <dbReference type="ARBA" id="ARBA00023002"/>
    </source>
</evidence>
<dbReference type="GO" id="GO:0016491">
    <property type="term" value="F:oxidoreductase activity"/>
    <property type="evidence" value="ECO:0007669"/>
    <property type="project" value="UniProtKB-KW"/>
</dbReference>
<dbReference type="GO" id="GO:0005507">
    <property type="term" value="F:copper ion binding"/>
    <property type="evidence" value="ECO:0007669"/>
    <property type="project" value="InterPro"/>
</dbReference>
<keyword evidence="6" id="KW-0560">Oxidoreductase</keyword>
<feature type="binding site" evidence="8">
    <location>
        <position position="453"/>
    </location>
    <ligand>
        <name>Cu cation</name>
        <dbReference type="ChEBI" id="CHEBI:23378"/>
    </ligand>
</feature>
<dbReference type="SUPFAM" id="SSF49503">
    <property type="entry name" value="Cupredoxins"/>
    <property type="match status" value="3"/>
</dbReference>
<feature type="binding site" evidence="8">
    <location>
        <position position="415"/>
    </location>
    <ligand>
        <name>Cu cation</name>
        <dbReference type="ChEBI" id="CHEBI:23378"/>
    </ligand>
</feature>
<feature type="region of interest" description="Disordered" evidence="9">
    <location>
        <begin position="31"/>
        <end position="50"/>
    </location>
</feature>
<dbReference type="Pfam" id="PF00127">
    <property type="entry name" value="Copper-bind"/>
    <property type="match status" value="1"/>
</dbReference>
<evidence type="ECO:0000256" key="9">
    <source>
        <dbReference type="SAM" id="MobiDB-lite"/>
    </source>
</evidence>
<gene>
    <name evidence="14" type="ORF">ABOD76_21345</name>
</gene>
<geneLocation type="plasmid" evidence="14">
    <name>pDson02</name>
</geneLocation>
<dbReference type="AlphaFoldDB" id="A0AAU7UGG3"/>
<keyword evidence="4" id="KW-0574">Periplasm</keyword>
<keyword evidence="14" id="KW-0614">Plasmid</keyword>
<dbReference type="PANTHER" id="PTHR11709">
    <property type="entry name" value="MULTI-COPPER OXIDASE"/>
    <property type="match status" value="1"/>
</dbReference>
<evidence type="ECO:0000259" key="13">
    <source>
        <dbReference type="Pfam" id="PF07732"/>
    </source>
</evidence>
<feature type="binding site" evidence="8">
    <location>
        <position position="450"/>
    </location>
    <ligand>
        <name>Cu cation</name>
        <dbReference type="ChEBI" id="CHEBI:23378"/>
    </ligand>
</feature>
<dbReference type="InterPro" id="IPR045087">
    <property type="entry name" value="Cu-oxidase_fam"/>
</dbReference>
<feature type="domain" description="Plastocyanin-like" evidence="12">
    <location>
        <begin position="242"/>
        <end position="329"/>
    </location>
</feature>
<feature type="domain" description="Blue (type 1) copper" evidence="11">
    <location>
        <begin position="383"/>
        <end position="463"/>
    </location>
</feature>
<feature type="signal peptide" evidence="10">
    <location>
        <begin position="1"/>
        <end position="33"/>
    </location>
</feature>
<dbReference type="InterPro" id="IPR008972">
    <property type="entry name" value="Cupredoxin"/>
</dbReference>
<dbReference type="Pfam" id="PF07732">
    <property type="entry name" value="Cu-oxidase_3"/>
    <property type="match status" value="1"/>
</dbReference>
<dbReference type="CDD" id="cd11024">
    <property type="entry name" value="CuRO_1_2DMCO_NIR_like"/>
    <property type="match status" value="1"/>
</dbReference>
<keyword evidence="5" id="KW-0249">Electron transport</keyword>
<evidence type="ECO:0000259" key="11">
    <source>
        <dbReference type="Pfam" id="PF00127"/>
    </source>
</evidence>
<keyword evidence="3 8" id="KW-0479">Metal-binding</keyword>
<feature type="chain" id="PRO_5043369553" evidence="10">
    <location>
        <begin position="34"/>
        <end position="464"/>
    </location>
</feature>
<dbReference type="Gene3D" id="2.60.40.420">
    <property type="entry name" value="Cupredoxins - blue copper proteins"/>
    <property type="match status" value="3"/>
</dbReference>
<dbReference type="InterPro" id="IPR000923">
    <property type="entry name" value="BlueCu_1"/>
</dbReference>
<dbReference type="InterPro" id="IPR002386">
    <property type="entry name" value="Amicyanin/Pseudoazurin"/>
</dbReference>
<dbReference type="InterPro" id="IPR011706">
    <property type="entry name" value="Cu-oxidase_C"/>
</dbReference>
<keyword evidence="2" id="KW-0813">Transport</keyword>